<organism evidence="1 2">
    <name type="scientific">Caerostris extrusa</name>
    <name type="common">Bark spider</name>
    <name type="synonym">Caerostris bankana</name>
    <dbReference type="NCBI Taxonomy" id="172846"/>
    <lineage>
        <taxon>Eukaryota</taxon>
        <taxon>Metazoa</taxon>
        <taxon>Ecdysozoa</taxon>
        <taxon>Arthropoda</taxon>
        <taxon>Chelicerata</taxon>
        <taxon>Arachnida</taxon>
        <taxon>Araneae</taxon>
        <taxon>Araneomorphae</taxon>
        <taxon>Entelegynae</taxon>
        <taxon>Araneoidea</taxon>
        <taxon>Araneidae</taxon>
        <taxon>Caerostris</taxon>
    </lineage>
</organism>
<evidence type="ECO:0000313" key="2">
    <source>
        <dbReference type="Proteomes" id="UP001054945"/>
    </source>
</evidence>
<feature type="non-terminal residue" evidence="1">
    <location>
        <position position="49"/>
    </location>
</feature>
<dbReference type="AlphaFoldDB" id="A0AAV4P7S8"/>
<protein>
    <submittedName>
        <fullName evidence="1">Uncharacterized protein</fullName>
    </submittedName>
</protein>
<evidence type="ECO:0000313" key="1">
    <source>
        <dbReference type="EMBL" id="GIX92045.1"/>
    </source>
</evidence>
<dbReference type="Proteomes" id="UP001054945">
    <property type="component" value="Unassembled WGS sequence"/>
</dbReference>
<dbReference type="EMBL" id="BPLR01021650">
    <property type="protein sequence ID" value="GIX92045.1"/>
    <property type="molecule type" value="Genomic_DNA"/>
</dbReference>
<reference evidence="1 2" key="1">
    <citation type="submission" date="2021-06" db="EMBL/GenBank/DDBJ databases">
        <title>Caerostris extrusa draft genome.</title>
        <authorList>
            <person name="Kono N."/>
            <person name="Arakawa K."/>
        </authorList>
    </citation>
    <scope>NUCLEOTIDE SEQUENCE [LARGE SCALE GENOMIC DNA]</scope>
</reference>
<accession>A0AAV4P7S8</accession>
<name>A0AAV4P7S8_CAEEX</name>
<proteinExistence type="predicted"/>
<keyword evidence="2" id="KW-1185">Reference proteome</keyword>
<comment type="caution">
    <text evidence="1">The sequence shown here is derived from an EMBL/GenBank/DDBJ whole genome shotgun (WGS) entry which is preliminary data.</text>
</comment>
<gene>
    <name evidence="1" type="ORF">CEXT_513341</name>
</gene>
<sequence length="49" mass="5692">MENMLLKVKKLLERSLALARIPTGSEIAKILSAGLFWNIRRKSRPKERQ</sequence>